<dbReference type="AlphaFoldDB" id="A0A2K0WP95"/>
<feature type="domain" description="NACHT" evidence="2">
    <location>
        <begin position="292"/>
        <end position="414"/>
    </location>
</feature>
<proteinExistence type="predicted"/>
<organism evidence="3 4">
    <name type="scientific">Gibberella nygamai</name>
    <name type="common">Bean root rot disease fungus</name>
    <name type="synonym">Fusarium nygamai</name>
    <dbReference type="NCBI Taxonomy" id="42673"/>
    <lineage>
        <taxon>Eukaryota</taxon>
        <taxon>Fungi</taxon>
        <taxon>Dikarya</taxon>
        <taxon>Ascomycota</taxon>
        <taxon>Pezizomycotina</taxon>
        <taxon>Sordariomycetes</taxon>
        <taxon>Hypocreomycetidae</taxon>
        <taxon>Hypocreales</taxon>
        <taxon>Nectriaceae</taxon>
        <taxon>Fusarium</taxon>
        <taxon>Fusarium fujikuroi species complex</taxon>
    </lineage>
</organism>
<dbReference type="SUPFAM" id="SSF52540">
    <property type="entry name" value="P-loop containing nucleoside triphosphate hydrolases"/>
    <property type="match status" value="1"/>
</dbReference>
<accession>A0A2K0WP95</accession>
<dbReference type="InterPro" id="IPR027417">
    <property type="entry name" value="P-loop_NTPase"/>
</dbReference>
<protein>
    <recommendedName>
        <fullName evidence="2">NACHT domain-containing protein</fullName>
    </recommendedName>
</protein>
<comment type="caution">
    <text evidence="3">The sequence shown here is derived from an EMBL/GenBank/DDBJ whole genome shotgun (WGS) entry which is preliminary data.</text>
</comment>
<dbReference type="EMBL" id="MTQA01000047">
    <property type="protein sequence ID" value="PNP84099.1"/>
    <property type="molecule type" value="Genomic_DNA"/>
</dbReference>
<dbReference type="PANTHER" id="PTHR10039:SF10">
    <property type="entry name" value="NACHT DOMAIN-CONTAINING PROTEIN"/>
    <property type="match status" value="1"/>
</dbReference>
<evidence type="ECO:0000256" key="1">
    <source>
        <dbReference type="ARBA" id="ARBA00022737"/>
    </source>
</evidence>
<gene>
    <name evidence="3" type="ORF">FNYG_02787</name>
</gene>
<dbReference type="PROSITE" id="PS50837">
    <property type="entry name" value="NACHT"/>
    <property type="match status" value="1"/>
</dbReference>
<evidence type="ECO:0000313" key="4">
    <source>
        <dbReference type="Proteomes" id="UP000236664"/>
    </source>
</evidence>
<dbReference type="Pfam" id="PF24883">
    <property type="entry name" value="NPHP3_N"/>
    <property type="match status" value="1"/>
</dbReference>
<dbReference type="Proteomes" id="UP000236664">
    <property type="component" value="Unassembled WGS sequence"/>
</dbReference>
<reference evidence="3 4" key="1">
    <citation type="submission" date="2017-06" db="EMBL/GenBank/DDBJ databases">
        <title>Genome of Fusarium nygamai isolate CS10214.</title>
        <authorList>
            <person name="Gardiner D.M."/>
            <person name="Obanor F."/>
            <person name="Kazan K."/>
        </authorList>
    </citation>
    <scope>NUCLEOTIDE SEQUENCE [LARGE SCALE GENOMIC DNA]</scope>
    <source>
        <strain evidence="3 4">CS10214</strain>
    </source>
</reference>
<dbReference type="Gene3D" id="3.40.50.300">
    <property type="entry name" value="P-loop containing nucleotide triphosphate hydrolases"/>
    <property type="match status" value="1"/>
</dbReference>
<dbReference type="STRING" id="42673.A0A2K0WP95"/>
<dbReference type="PANTHER" id="PTHR10039">
    <property type="entry name" value="AMELOGENIN"/>
    <property type="match status" value="1"/>
</dbReference>
<sequence>MASAATAAAPLSPEIRLAQAVSEFVKVLSEEQKRSFRTQQENFTPPRNSDAMTVVAEIDIIAAHKQKGSSRTFGPRLKGFLQAVQVFASLGADVLGATLSSLSGSIWLIVRLTFKMLAENPRQQDKYSEIFTRTGHSALRFMKVFIPYPLSEQLKSSFSEYFVIIVRTCHCLVKSLQRAKPLQMSVLANVTSFSTDSTLRGYESELQKWELEIERELDFQFQSEFTESLAGITVSSEPGSRPKNPASGHDHKLTETYLRYLTAWKRIRRSGNTIMFTLEPMYQRFLDSTGSSTLLYSGVAGAGKSVVLANMVEDLIERQSTNAKTVFFFCCWDEPDSLQALTILDSLSHQALKDIPDGLLTPEGLPTAPSDTGEVATLLRSALEPATKIYIVLDGLDQCEESERAKVIEVLQGLQVRCSLSICLSSRPGVLSRVGWADLHSIDIPADNPDVSSYIDLEISPAL</sequence>
<keyword evidence="1" id="KW-0677">Repeat</keyword>
<keyword evidence="4" id="KW-1185">Reference proteome</keyword>
<name>A0A2K0WP95_GIBNY</name>
<evidence type="ECO:0000259" key="2">
    <source>
        <dbReference type="PROSITE" id="PS50837"/>
    </source>
</evidence>
<dbReference type="InterPro" id="IPR007111">
    <property type="entry name" value="NACHT_NTPase"/>
</dbReference>
<evidence type="ECO:0000313" key="3">
    <source>
        <dbReference type="EMBL" id="PNP84099.1"/>
    </source>
</evidence>
<dbReference type="OrthoDB" id="7464126at2759"/>
<dbReference type="InterPro" id="IPR056884">
    <property type="entry name" value="NPHP3-like_N"/>
</dbReference>